<accession>A0ABD2WZN5</accession>
<sequence length="219" mass="24121">MGLVRTIPRERSSEFAKQTLWQREVRLSGNQRRRLVLYRGNKPVPVGLVAPPVPKAPSGVQKSKIPPKEGTQESRGQKRRKGSGNTLPVGASRRKYTDEGISAATLTEPLTRAIVMDNYPNDPITRMQWLLLKPAVMGELDKIAGQSLPEFGKPLFGEGPVIVIAKNGPCSGACIARSPPRRSRTNFGAGPARIIRNEAPRVRLHYRVGSWMRQGEGGR</sequence>
<name>A0ABD2WZN5_9HYME</name>
<dbReference type="Proteomes" id="UP001627154">
    <property type="component" value="Unassembled WGS sequence"/>
</dbReference>
<evidence type="ECO:0000256" key="1">
    <source>
        <dbReference type="SAM" id="MobiDB-lite"/>
    </source>
</evidence>
<keyword evidence="3" id="KW-1185">Reference proteome</keyword>
<dbReference type="AlphaFoldDB" id="A0ABD2WZN5"/>
<dbReference type="EMBL" id="JBJJXI010000060">
    <property type="protein sequence ID" value="KAL3398225.1"/>
    <property type="molecule type" value="Genomic_DNA"/>
</dbReference>
<comment type="caution">
    <text evidence="2">The sequence shown here is derived from an EMBL/GenBank/DDBJ whole genome shotgun (WGS) entry which is preliminary data.</text>
</comment>
<protein>
    <submittedName>
        <fullName evidence="2">Uncharacterized protein</fullName>
    </submittedName>
</protein>
<feature type="region of interest" description="Disordered" evidence="1">
    <location>
        <begin position="46"/>
        <end position="93"/>
    </location>
</feature>
<feature type="compositionally biased region" description="Basic and acidic residues" evidence="1">
    <location>
        <begin position="66"/>
        <end position="76"/>
    </location>
</feature>
<evidence type="ECO:0000313" key="2">
    <source>
        <dbReference type="EMBL" id="KAL3398225.1"/>
    </source>
</evidence>
<organism evidence="2 3">
    <name type="scientific">Trichogramma kaykai</name>
    <dbReference type="NCBI Taxonomy" id="54128"/>
    <lineage>
        <taxon>Eukaryota</taxon>
        <taxon>Metazoa</taxon>
        <taxon>Ecdysozoa</taxon>
        <taxon>Arthropoda</taxon>
        <taxon>Hexapoda</taxon>
        <taxon>Insecta</taxon>
        <taxon>Pterygota</taxon>
        <taxon>Neoptera</taxon>
        <taxon>Endopterygota</taxon>
        <taxon>Hymenoptera</taxon>
        <taxon>Apocrita</taxon>
        <taxon>Proctotrupomorpha</taxon>
        <taxon>Chalcidoidea</taxon>
        <taxon>Trichogrammatidae</taxon>
        <taxon>Trichogramma</taxon>
    </lineage>
</organism>
<gene>
    <name evidence="2" type="ORF">TKK_008426</name>
</gene>
<evidence type="ECO:0000313" key="3">
    <source>
        <dbReference type="Proteomes" id="UP001627154"/>
    </source>
</evidence>
<reference evidence="2 3" key="1">
    <citation type="journal article" date="2024" name="bioRxiv">
        <title>A reference genome for Trichogramma kaykai: A tiny desert-dwelling parasitoid wasp with competing sex-ratio distorters.</title>
        <authorList>
            <person name="Culotta J."/>
            <person name="Lindsey A.R."/>
        </authorList>
    </citation>
    <scope>NUCLEOTIDE SEQUENCE [LARGE SCALE GENOMIC DNA]</scope>
    <source>
        <strain evidence="2 3">KSX58</strain>
    </source>
</reference>
<proteinExistence type="predicted"/>